<comment type="similarity">
    <text evidence="1 9 10">Belongs to the peptidase A8 family.</text>
</comment>
<dbReference type="PANTHER" id="PTHR33695:SF1">
    <property type="entry name" value="LIPOPROTEIN SIGNAL PEPTIDASE"/>
    <property type="match status" value="1"/>
</dbReference>
<evidence type="ECO:0000256" key="7">
    <source>
        <dbReference type="ARBA" id="ARBA00022989"/>
    </source>
</evidence>
<feature type="transmembrane region" description="Helical" evidence="9">
    <location>
        <begin position="65"/>
        <end position="85"/>
    </location>
</feature>
<feature type="active site" evidence="9">
    <location>
        <position position="119"/>
    </location>
</feature>
<dbReference type="NCBIfam" id="TIGR00077">
    <property type="entry name" value="lspA"/>
    <property type="match status" value="1"/>
</dbReference>
<keyword evidence="5 9" id="KW-0064">Aspartyl protease</keyword>
<dbReference type="HAMAP" id="MF_00161">
    <property type="entry name" value="LspA"/>
    <property type="match status" value="1"/>
</dbReference>
<proteinExistence type="inferred from homology"/>
<evidence type="ECO:0000256" key="8">
    <source>
        <dbReference type="ARBA" id="ARBA00023136"/>
    </source>
</evidence>
<evidence type="ECO:0000256" key="10">
    <source>
        <dbReference type="RuleBase" id="RU004181"/>
    </source>
</evidence>
<dbReference type="Proteomes" id="UP001220395">
    <property type="component" value="Chromosome"/>
</dbReference>
<dbReference type="PANTHER" id="PTHR33695">
    <property type="entry name" value="LIPOPROTEIN SIGNAL PEPTIDASE"/>
    <property type="match status" value="1"/>
</dbReference>
<dbReference type="EC" id="3.4.23.36" evidence="9"/>
<feature type="active site" evidence="9">
    <location>
        <position position="138"/>
    </location>
</feature>
<evidence type="ECO:0000313" key="12">
    <source>
        <dbReference type="Proteomes" id="UP001220395"/>
    </source>
</evidence>
<keyword evidence="6 9" id="KW-0378">Hydrolase</keyword>
<keyword evidence="7 9" id="KW-1133">Transmembrane helix</keyword>
<reference evidence="11 12" key="1">
    <citation type="submission" date="2023-02" db="EMBL/GenBank/DDBJ databases">
        <title>Genome sequence of Sphingomonas naphthae.</title>
        <authorList>
            <person name="Kim S."/>
            <person name="Heo J."/>
            <person name="Kwon S.-W."/>
        </authorList>
    </citation>
    <scope>NUCLEOTIDE SEQUENCE [LARGE SCALE GENOMIC DNA]</scope>
    <source>
        <strain evidence="11 12">KACC 18716</strain>
    </source>
</reference>
<feature type="transmembrane region" description="Helical" evidence="9">
    <location>
        <begin position="129"/>
        <end position="154"/>
    </location>
</feature>
<dbReference type="GO" id="GO:0004190">
    <property type="term" value="F:aspartic-type endopeptidase activity"/>
    <property type="evidence" value="ECO:0007669"/>
    <property type="project" value="UniProtKB-EC"/>
</dbReference>
<evidence type="ECO:0000256" key="9">
    <source>
        <dbReference type="HAMAP-Rule" id="MF_00161"/>
    </source>
</evidence>
<dbReference type="PRINTS" id="PR00781">
    <property type="entry name" value="LIPOSIGPTASE"/>
</dbReference>
<comment type="function">
    <text evidence="9">This protein specifically catalyzes the removal of signal peptides from prolipoproteins.</text>
</comment>
<keyword evidence="3 9" id="KW-0645">Protease</keyword>
<keyword evidence="8 9" id="KW-0472">Membrane</keyword>
<comment type="subcellular location">
    <subcellularLocation>
        <location evidence="9">Cell membrane</location>
        <topology evidence="9">Multi-pass membrane protein</topology>
    </subcellularLocation>
</comment>
<feature type="transmembrane region" description="Helical" evidence="9">
    <location>
        <begin position="7"/>
        <end position="26"/>
    </location>
</feature>
<name>A0ABY7TIL2_9SPHN</name>
<protein>
    <recommendedName>
        <fullName evidence="9">Lipoprotein signal peptidase</fullName>
        <ecNumber evidence="9">3.4.23.36</ecNumber>
    </recommendedName>
    <alternativeName>
        <fullName evidence="9">Prolipoprotein signal peptidase</fullName>
    </alternativeName>
    <alternativeName>
        <fullName evidence="9">Signal peptidase II</fullName>
        <shortName evidence="9">SPase II</shortName>
    </alternativeName>
</protein>
<evidence type="ECO:0000256" key="2">
    <source>
        <dbReference type="ARBA" id="ARBA00022475"/>
    </source>
</evidence>
<evidence type="ECO:0000256" key="3">
    <source>
        <dbReference type="ARBA" id="ARBA00022670"/>
    </source>
</evidence>
<evidence type="ECO:0000313" key="11">
    <source>
        <dbReference type="EMBL" id="WCT72567.1"/>
    </source>
</evidence>
<dbReference type="RefSeq" id="WP_273686533.1">
    <property type="nucleotide sequence ID" value="NZ_CP117411.1"/>
</dbReference>
<sequence length="167" mass="18210">MIAARRAGILVALGTVLLDQLVKWYVTYPLALPFRGQIAVLPIFNLRWVQNYGVSMGFLTADGAIGRWLLVVLTLVITGGVAFWLWREKRPWDGAALGMVLGGACGNIIDRVRVGYVVDYADLHFGDWQPFLVFNLADAAISIGVAILVIRAILSRESAGSSEDVHA</sequence>
<evidence type="ECO:0000256" key="5">
    <source>
        <dbReference type="ARBA" id="ARBA00022750"/>
    </source>
</evidence>
<evidence type="ECO:0000256" key="1">
    <source>
        <dbReference type="ARBA" id="ARBA00006139"/>
    </source>
</evidence>
<keyword evidence="4 9" id="KW-0812">Transmembrane</keyword>
<dbReference type="Pfam" id="PF01252">
    <property type="entry name" value="Peptidase_A8"/>
    <property type="match status" value="1"/>
</dbReference>
<comment type="caution">
    <text evidence="9">Lacks conserved residue(s) required for the propagation of feature annotation.</text>
</comment>
<accession>A0ABY7TIL2</accession>
<comment type="catalytic activity">
    <reaction evidence="9">
        <text>Release of signal peptides from bacterial membrane prolipoproteins. Hydrolyzes -Xaa-Yaa-Zaa-|-(S,diacylglyceryl)Cys-, in which Xaa is hydrophobic (preferably Leu), and Yaa (Ala or Ser) and Zaa (Gly or Ala) have small, neutral side chains.</text>
        <dbReference type="EC" id="3.4.23.36"/>
    </reaction>
</comment>
<dbReference type="InterPro" id="IPR001872">
    <property type="entry name" value="Peptidase_A8"/>
</dbReference>
<organism evidence="11 12">
    <name type="scientific">Sphingomonas naphthae</name>
    <dbReference type="NCBI Taxonomy" id="1813468"/>
    <lineage>
        <taxon>Bacteria</taxon>
        <taxon>Pseudomonadati</taxon>
        <taxon>Pseudomonadota</taxon>
        <taxon>Alphaproteobacteria</taxon>
        <taxon>Sphingomonadales</taxon>
        <taxon>Sphingomonadaceae</taxon>
        <taxon>Sphingomonas</taxon>
    </lineage>
</organism>
<gene>
    <name evidence="9 11" type="primary">lspA</name>
    <name evidence="11" type="ORF">PQ455_13095</name>
</gene>
<evidence type="ECO:0000256" key="6">
    <source>
        <dbReference type="ARBA" id="ARBA00022801"/>
    </source>
</evidence>
<comment type="pathway">
    <text evidence="9">Protein modification; lipoprotein biosynthesis (signal peptide cleavage).</text>
</comment>
<keyword evidence="2 9" id="KW-1003">Cell membrane</keyword>
<keyword evidence="12" id="KW-1185">Reference proteome</keyword>
<dbReference type="EMBL" id="CP117411">
    <property type="protein sequence ID" value="WCT72567.1"/>
    <property type="molecule type" value="Genomic_DNA"/>
</dbReference>
<evidence type="ECO:0000256" key="4">
    <source>
        <dbReference type="ARBA" id="ARBA00022692"/>
    </source>
</evidence>